<organism evidence="2 3">
    <name type="scientific">Domibacillus iocasae</name>
    <dbReference type="NCBI Taxonomy" id="1714016"/>
    <lineage>
        <taxon>Bacteria</taxon>
        <taxon>Bacillati</taxon>
        <taxon>Bacillota</taxon>
        <taxon>Bacilli</taxon>
        <taxon>Bacillales</taxon>
        <taxon>Bacillaceae</taxon>
        <taxon>Domibacillus</taxon>
    </lineage>
</organism>
<dbReference type="OrthoDB" id="9813854at2"/>
<accession>A0A1E7DQT1</accession>
<feature type="transmembrane region" description="Helical" evidence="1">
    <location>
        <begin position="106"/>
        <end position="124"/>
    </location>
</feature>
<dbReference type="GO" id="GO:0042925">
    <property type="term" value="F:benzoate transmembrane transporter activity"/>
    <property type="evidence" value="ECO:0007669"/>
    <property type="project" value="InterPro"/>
</dbReference>
<proteinExistence type="predicted"/>
<sequence length="416" mass="43379">MQTSNIPDKEQKVSSCFNMNTISAGALAAIFGCTGPALIIINGAANGGLTEIQTISWLFSVYFFGGVIGIILSLKHKIPVAGAYSIPGAVLVAGSLSNFTLSEAAGAYLSAGIIVLLLGITGAIGKVMMWIPFPIVMSMIVGAMISFGTEMITSIERSPIIAGSAILVYLLSSHYIKKFPPILMSLIVVIILATTMGQFQVQASKSHFILPQLMIPSFNIDAIVSIGIPLSLLVIGAENAQAIGVLKAQGYSPPVNKMTIFSGIGGIVTAFFGGHNANIAGAMTAICSSKEAGPKQGRYAAVIVCGLLFVAFGVFAGIILPYVIAMPKVLIGTIAGLAMIGVLLSSLQNAFSAPQFQVGSFFSLVIAMSGVDFFDVSSPFWAILGGVAVSLIMEKSDFKTIRHQQGENDNDSEIPA</sequence>
<dbReference type="PANTHER" id="PTHR30199:SF0">
    <property type="entry name" value="INNER MEMBRANE PROTEIN YDCO"/>
    <property type="match status" value="1"/>
</dbReference>
<dbReference type="RefSeq" id="WP_069937931.1">
    <property type="nucleotide sequence ID" value="NZ_MAMP01000016.1"/>
</dbReference>
<feature type="transmembrane region" description="Helical" evidence="1">
    <location>
        <begin position="22"/>
        <end position="43"/>
    </location>
</feature>
<feature type="transmembrane region" description="Helical" evidence="1">
    <location>
        <begin position="55"/>
        <end position="74"/>
    </location>
</feature>
<comment type="caution">
    <text evidence="2">The sequence shown here is derived from an EMBL/GenBank/DDBJ whole genome shotgun (WGS) entry which is preliminary data.</text>
</comment>
<feature type="transmembrane region" description="Helical" evidence="1">
    <location>
        <begin position="160"/>
        <end position="176"/>
    </location>
</feature>
<keyword evidence="1" id="KW-0472">Membrane</keyword>
<gene>
    <name evidence="2" type="ORF">BA724_17645</name>
</gene>
<reference evidence="2 3" key="1">
    <citation type="submission" date="2016-06" db="EMBL/GenBank/DDBJ databases">
        <title>Domibacillus iocasae genome sequencing.</title>
        <authorList>
            <person name="Verma A."/>
            <person name="Pal Y."/>
            <person name="Ojha A.K."/>
            <person name="Krishnamurthi S."/>
        </authorList>
    </citation>
    <scope>NUCLEOTIDE SEQUENCE [LARGE SCALE GENOMIC DNA]</scope>
    <source>
        <strain evidence="2 3">DSM 29979</strain>
    </source>
</reference>
<name>A0A1E7DQT1_9BACI</name>
<dbReference type="AlphaFoldDB" id="A0A1E7DQT1"/>
<feature type="transmembrane region" description="Helical" evidence="1">
    <location>
        <begin position="130"/>
        <end position="148"/>
    </location>
</feature>
<protein>
    <submittedName>
        <fullName evidence="2">Benzoate transporter</fullName>
    </submittedName>
</protein>
<dbReference type="Pfam" id="PF03594">
    <property type="entry name" value="BenE"/>
    <property type="match status" value="1"/>
</dbReference>
<feature type="transmembrane region" description="Helical" evidence="1">
    <location>
        <begin position="260"/>
        <end position="287"/>
    </location>
</feature>
<feature type="transmembrane region" description="Helical" evidence="1">
    <location>
        <begin position="299"/>
        <end position="323"/>
    </location>
</feature>
<dbReference type="NCBIfam" id="TIGR00843">
    <property type="entry name" value="benE"/>
    <property type="match status" value="1"/>
</dbReference>
<keyword evidence="1" id="KW-0812">Transmembrane</keyword>
<dbReference type="PANTHER" id="PTHR30199">
    <property type="entry name" value="MFS FAMILY TRANSPORTER, PREDICTED SUBSTRATE BENZOATE"/>
    <property type="match status" value="1"/>
</dbReference>
<evidence type="ECO:0000256" key="1">
    <source>
        <dbReference type="SAM" id="Phobius"/>
    </source>
</evidence>
<feature type="transmembrane region" description="Helical" evidence="1">
    <location>
        <begin position="213"/>
        <end position="237"/>
    </location>
</feature>
<keyword evidence="3" id="KW-1185">Reference proteome</keyword>
<dbReference type="Proteomes" id="UP000095658">
    <property type="component" value="Unassembled WGS sequence"/>
</dbReference>
<dbReference type="EMBL" id="MAMP01000016">
    <property type="protein sequence ID" value="OES45440.1"/>
    <property type="molecule type" value="Genomic_DNA"/>
</dbReference>
<evidence type="ECO:0000313" key="2">
    <source>
        <dbReference type="EMBL" id="OES45440.1"/>
    </source>
</evidence>
<evidence type="ECO:0000313" key="3">
    <source>
        <dbReference type="Proteomes" id="UP000095658"/>
    </source>
</evidence>
<feature type="transmembrane region" description="Helical" evidence="1">
    <location>
        <begin position="329"/>
        <end position="347"/>
    </location>
</feature>
<keyword evidence="1" id="KW-1133">Transmembrane helix</keyword>
<dbReference type="STRING" id="1714016.BA724_17645"/>
<feature type="transmembrane region" description="Helical" evidence="1">
    <location>
        <begin position="80"/>
        <end position="99"/>
    </location>
</feature>
<dbReference type="GO" id="GO:0005886">
    <property type="term" value="C:plasma membrane"/>
    <property type="evidence" value="ECO:0007669"/>
    <property type="project" value="TreeGrafter"/>
</dbReference>
<feature type="transmembrane region" description="Helical" evidence="1">
    <location>
        <begin position="377"/>
        <end position="393"/>
    </location>
</feature>
<feature type="transmembrane region" description="Helical" evidence="1">
    <location>
        <begin position="182"/>
        <end position="201"/>
    </location>
</feature>
<dbReference type="InterPro" id="IPR004711">
    <property type="entry name" value="Benzoate_Transporter"/>
</dbReference>